<proteinExistence type="predicted"/>
<keyword evidence="1" id="KW-0732">Signal</keyword>
<feature type="chain" id="PRO_5039890132" evidence="1">
    <location>
        <begin position="19"/>
        <end position="193"/>
    </location>
</feature>
<dbReference type="EMBL" id="JADBJN010000003">
    <property type="protein sequence ID" value="KAG5673116.1"/>
    <property type="molecule type" value="Genomic_DNA"/>
</dbReference>
<feature type="signal peptide" evidence="1">
    <location>
        <begin position="1"/>
        <end position="18"/>
    </location>
</feature>
<evidence type="ECO:0000256" key="1">
    <source>
        <dbReference type="SAM" id="SignalP"/>
    </source>
</evidence>
<evidence type="ECO:0000313" key="2">
    <source>
        <dbReference type="EMBL" id="KAG5673116.1"/>
    </source>
</evidence>
<keyword evidence="3" id="KW-1185">Reference proteome</keyword>
<gene>
    <name evidence="2" type="ORF">PVAND_003190</name>
</gene>
<dbReference type="AlphaFoldDB" id="A0A9J6BTB2"/>
<dbReference type="Proteomes" id="UP001107558">
    <property type="component" value="Chromosome 3"/>
</dbReference>
<dbReference type="PANTHER" id="PTHR20898">
    <property type="entry name" value="DAEDALUS ON 3-RELATED-RELATED"/>
    <property type="match status" value="1"/>
</dbReference>
<name>A0A9J6BTB2_POLVA</name>
<sequence length="193" mass="22268">MDFTSFLIFFMCLNFTIAANEKKIENYVEGYRFKSVSCWADNETIATKYCYIKAVSRIVTTLNIGVKILKAFRKPYYVRLILSYRYGTITRPVIDTKEQEWCGAMNGENIHLFMQMTITQIQRTASKLFHKCPYDESDIDIQNVTIEDSKALSVFNSGIYQGNVTVTKNTKIAFQVITLGEVKSHIRDSFGRK</sequence>
<evidence type="ECO:0000313" key="3">
    <source>
        <dbReference type="Proteomes" id="UP001107558"/>
    </source>
</evidence>
<dbReference type="PANTHER" id="PTHR20898:SF0">
    <property type="entry name" value="DAEDALUS ON 3-RELATED"/>
    <property type="match status" value="1"/>
</dbReference>
<protein>
    <submittedName>
        <fullName evidence="2">Uncharacterized protein</fullName>
    </submittedName>
</protein>
<accession>A0A9J6BTB2</accession>
<reference evidence="2" key="1">
    <citation type="submission" date="2021-03" db="EMBL/GenBank/DDBJ databases">
        <title>Chromosome level genome of the anhydrobiotic midge Polypedilum vanderplanki.</title>
        <authorList>
            <person name="Yoshida Y."/>
            <person name="Kikawada T."/>
            <person name="Gusev O."/>
        </authorList>
    </citation>
    <scope>NUCLEOTIDE SEQUENCE</scope>
    <source>
        <strain evidence="2">NIAS01</strain>
        <tissue evidence="2">Whole body or cell culture</tissue>
    </source>
</reference>
<comment type="caution">
    <text evidence="2">The sequence shown here is derived from an EMBL/GenBank/DDBJ whole genome shotgun (WGS) entry which is preliminary data.</text>
</comment>
<organism evidence="2 3">
    <name type="scientific">Polypedilum vanderplanki</name>
    <name type="common">Sleeping chironomid midge</name>
    <dbReference type="NCBI Taxonomy" id="319348"/>
    <lineage>
        <taxon>Eukaryota</taxon>
        <taxon>Metazoa</taxon>
        <taxon>Ecdysozoa</taxon>
        <taxon>Arthropoda</taxon>
        <taxon>Hexapoda</taxon>
        <taxon>Insecta</taxon>
        <taxon>Pterygota</taxon>
        <taxon>Neoptera</taxon>
        <taxon>Endopterygota</taxon>
        <taxon>Diptera</taxon>
        <taxon>Nematocera</taxon>
        <taxon>Chironomoidea</taxon>
        <taxon>Chironomidae</taxon>
        <taxon>Chironominae</taxon>
        <taxon>Polypedilum</taxon>
        <taxon>Polypedilum</taxon>
    </lineage>
</organism>